<evidence type="ECO:0000313" key="3">
    <source>
        <dbReference type="Proteomes" id="UP000249061"/>
    </source>
</evidence>
<organism evidence="2 3">
    <name type="scientific">Archangium gephyra</name>
    <dbReference type="NCBI Taxonomy" id="48"/>
    <lineage>
        <taxon>Bacteria</taxon>
        <taxon>Pseudomonadati</taxon>
        <taxon>Myxococcota</taxon>
        <taxon>Myxococcia</taxon>
        <taxon>Myxococcales</taxon>
        <taxon>Cystobacterineae</taxon>
        <taxon>Archangiaceae</taxon>
        <taxon>Archangium</taxon>
    </lineage>
</organism>
<keyword evidence="1" id="KW-0812">Transmembrane</keyword>
<keyword evidence="1" id="KW-0472">Membrane</keyword>
<sequence length="88" mass="9565">MWRKLQKHIPDVDKDDVLDLIGLESRRSTGDKLVPALAIFGAGVLVGAGLGLLFAQKPGKKLRGELRERINKGAEEVKSTVESAIRTS</sequence>
<evidence type="ECO:0000256" key="1">
    <source>
        <dbReference type="SAM" id="Phobius"/>
    </source>
</evidence>
<name>A0A2W5TEM5_9BACT</name>
<dbReference type="AlphaFoldDB" id="A0A2W5TEM5"/>
<reference evidence="2 3" key="1">
    <citation type="submission" date="2017-08" db="EMBL/GenBank/DDBJ databases">
        <title>Infants hospitalized years apart are colonized by the same room-sourced microbial strains.</title>
        <authorList>
            <person name="Brooks B."/>
            <person name="Olm M.R."/>
            <person name="Firek B.A."/>
            <person name="Baker R."/>
            <person name="Thomas B.C."/>
            <person name="Morowitz M.J."/>
            <person name="Banfield J.F."/>
        </authorList>
    </citation>
    <scope>NUCLEOTIDE SEQUENCE [LARGE SCALE GENOMIC DNA]</scope>
    <source>
        <strain evidence="2">S2_003_000_R2_14</strain>
    </source>
</reference>
<dbReference type="Proteomes" id="UP000249061">
    <property type="component" value="Unassembled WGS sequence"/>
</dbReference>
<feature type="transmembrane region" description="Helical" evidence="1">
    <location>
        <begin position="33"/>
        <end position="55"/>
    </location>
</feature>
<evidence type="ECO:0000313" key="2">
    <source>
        <dbReference type="EMBL" id="PZR09855.1"/>
    </source>
</evidence>
<dbReference type="EMBL" id="QFQP01000019">
    <property type="protein sequence ID" value="PZR09855.1"/>
    <property type="molecule type" value="Genomic_DNA"/>
</dbReference>
<comment type="caution">
    <text evidence="2">The sequence shown here is derived from an EMBL/GenBank/DDBJ whole genome shotgun (WGS) entry which is preliminary data.</text>
</comment>
<keyword evidence="1" id="KW-1133">Transmembrane helix</keyword>
<protein>
    <recommendedName>
        <fullName evidence="4">YtxH domain-containing protein</fullName>
    </recommendedName>
</protein>
<proteinExistence type="predicted"/>
<accession>A0A2W5TEM5</accession>
<evidence type="ECO:0008006" key="4">
    <source>
        <dbReference type="Google" id="ProtNLM"/>
    </source>
</evidence>
<gene>
    <name evidence="2" type="ORF">DI536_21205</name>
</gene>